<evidence type="ECO:0000259" key="1">
    <source>
        <dbReference type="Pfam" id="PF12770"/>
    </source>
</evidence>
<comment type="caution">
    <text evidence="2">The sequence shown here is derived from an EMBL/GenBank/DDBJ whole genome shotgun (WGS) entry which is preliminary data.</text>
</comment>
<sequence length="263" mass="28605">MFIAPVKDLLEEAEVIIVPDRRLYKVPFAALSEKEGAEYLSETHRIRVIPSLTTLKIIQDSPEDYHSNTGALIIGNPKVDGPLSPFPGARKEAEMVGRLVGVPPLVDEKAMKQAVLERISSVSLIHFAAHGDAERGEIALSSIPTSNNRNAIPPQADVSRVIVRARLVVLGCCHSGSGQIRAEGIIGIARAFLGSGARSVLVALWAIPDSATEKVMSRFYEHLVEGESASESLHQAMKWMRKNGFTQVSQWASFTLIGDGVRF</sequence>
<dbReference type="PANTHER" id="PTHR10098:SF106">
    <property type="entry name" value="TETRATRICOPEPTIDE REPEAT PROTEIN 28-LIKE PROTEIN"/>
    <property type="match status" value="1"/>
</dbReference>
<dbReference type="InterPro" id="IPR024983">
    <property type="entry name" value="CHAT_dom"/>
</dbReference>
<evidence type="ECO:0000313" key="2">
    <source>
        <dbReference type="EMBL" id="CAH3155827.1"/>
    </source>
</evidence>
<dbReference type="AlphaFoldDB" id="A0AAU9XRQ1"/>
<keyword evidence="3" id="KW-1185">Reference proteome</keyword>
<feature type="domain" description="CHAT" evidence="1">
    <location>
        <begin position="2"/>
        <end position="259"/>
    </location>
</feature>
<dbReference type="Proteomes" id="UP001159428">
    <property type="component" value="Unassembled WGS sequence"/>
</dbReference>
<name>A0AAU9XRQ1_9CNID</name>
<dbReference type="EMBL" id="CALNXJ010000059">
    <property type="protein sequence ID" value="CAH3155827.1"/>
    <property type="molecule type" value="Genomic_DNA"/>
</dbReference>
<reference evidence="2 3" key="1">
    <citation type="submission" date="2022-05" db="EMBL/GenBank/DDBJ databases">
        <authorList>
            <consortium name="Genoscope - CEA"/>
            <person name="William W."/>
        </authorList>
    </citation>
    <scope>NUCLEOTIDE SEQUENCE [LARGE SCALE GENOMIC DNA]</scope>
</reference>
<proteinExistence type="predicted"/>
<gene>
    <name evidence="2" type="ORF">PMEA_00028333</name>
</gene>
<organism evidence="2 3">
    <name type="scientific">Pocillopora meandrina</name>
    <dbReference type="NCBI Taxonomy" id="46732"/>
    <lineage>
        <taxon>Eukaryota</taxon>
        <taxon>Metazoa</taxon>
        <taxon>Cnidaria</taxon>
        <taxon>Anthozoa</taxon>
        <taxon>Hexacorallia</taxon>
        <taxon>Scleractinia</taxon>
        <taxon>Astrocoeniina</taxon>
        <taxon>Pocilloporidae</taxon>
        <taxon>Pocillopora</taxon>
    </lineage>
</organism>
<dbReference type="Pfam" id="PF12770">
    <property type="entry name" value="CHAT"/>
    <property type="match status" value="1"/>
</dbReference>
<accession>A0AAU9XRQ1</accession>
<evidence type="ECO:0000313" key="3">
    <source>
        <dbReference type="Proteomes" id="UP001159428"/>
    </source>
</evidence>
<protein>
    <recommendedName>
        <fullName evidence="1">CHAT domain-containing protein</fullName>
    </recommendedName>
</protein>
<dbReference type="PANTHER" id="PTHR10098">
    <property type="entry name" value="RAPSYN-RELATED"/>
    <property type="match status" value="1"/>
</dbReference>